<protein>
    <recommendedName>
        <fullName evidence="1">HTH cro/C1-type domain-containing protein</fullName>
    </recommendedName>
</protein>
<proteinExistence type="predicted"/>
<dbReference type="Proteomes" id="UP000011760">
    <property type="component" value="Chromosome"/>
</dbReference>
<dbReference type="RefSeq" id="WP_015651290.1">
    <property type="nucleotide sequence ID" value="NC_020506.1"/>
</dbReference>
<name>M1ULB3_9CORY</name>
<dbReference type="HOGENOM" id="CLU_1934481_0_0_11"/>
<accession>M1ULB3</accession>
<dbReference type="PATRIC" id="fig|1121353.3.peg.1445"/>
<keyword evidence="3" id="KW-1185">Reference proteome</keyword>
<dbReference type="Pfam" id="PF13560">
    <property type="entry name" value="HTH_31"/>
    <property type="match status" value="1"/>
</dbReference>
<reference evidence="2 3" key="1">
    <citation type="submission" date="2013-02" db="EMBL/GenBank/DDBJ databases">
        <title>The complete genome sequence of Corynebacterium callunae DSM 20147.</title>
        <authorList>
            <person name="Ruckert C."/>
            <person name="Albersmeier A."/>
            <person name="Kalinowski J."/>
        </authorList>
    </citation>
    <scope>NUCLEOTIDE SEQUENCE [LARGE SCALE GENOMIC DNA]</scope>
    <source>
        <strain evidence="2 3">DSM 20147</strain>
    </source>
</reference>
<feature type="domain" description="HTH cro/C1-type" evidence="1">
    <location>
        <begin position="30"/>
        <end position="82"/>
    </location>
</feature>
<dbReference type="KEGG" id="ccn:H924_07085"/>
<organism evidence="2 3">
    <name type="scientific">Corynebacterium callunae DSM 20147</name>
    <dbReference type="NCBI Taxonomy" id="1121353"/>
    <lineage>
        <taxon>Bacteria</taxon>
        <taxon>Bacillati</taxon>
        <taxon>Actinomycetota</taxon>
        <taxon>Actinomycetes</taxon>
        <taxon>Mycobacteriales</taxon>
        <taxon>Corynebacteriaceae</taxon>
        <taxon>Corynebacterium</taxon>
    </lineage>
</organism>
<dbReference type="CDD" id="cd00093">
    <property type="entry name" value="HTH_XRE"/>
    <property type="match status" value="1"/>
</dbReference>
<evidence type="ECO:0000259" key="1">
    <source>
        <dbReference type="PROSITE" id="PS50943"/>
    </source>
</evidence>
<dbReference type="OrthoDB" id="9132167at2"/>
<dbReference type="AlphaFoldDB" id="M1ULB3"/>
<gene>
    <name evidence="2" type="ORF">H924_07085</name>
</gene>
<dbReference type="EMBL" id="CP004354">
    <property type="protein sequence ID" value="AGG66859.1"/>
    <property type="molecule type" value="Genomic_DNA"/>
</dbReference>
<dbReference type="SUPFAM" id="SSF47413">
    <property type="entry name" value="lambda repressor-like DNA-binding domains"/>
    <property type="match status" value="1"/>
</dbReference>
<dbReference type="PROSITE" id="PS50943">
    <property type="entry name" value="HTH_CROC1"/>
    <property type="match status" value="1"/>
</dbReference>
<sequence length="130" mass="14144">MSVEKFSSTGAQATYKSTANAGVLTSASQISELRERSGLTIDQLGRLFGVSRRSVHNWINGKSMAPQHEERASLVLGIINTLPGTTPQERRAHLLASREGKSIFHALLAQLHENATLQVSALSPRELIQL</sequence>
<dbReference type="InterPro" id="IPR001387">
    <property type="entry name" value="Cro/C1-type_HTH"/>
</dbReference>
<dbReference type="InterPro" id="IPR010982">
    <property type="entry name" value="Lambda_DNA-bd_dom_sf"/>
</dbReference>
<evidence type="ECO:0000313" key="2">
    <source>
        <dbReference type="EMBL" id="AGG66859.1"/>
    </source>
</evidence>
<evidence type="ECO:0000313" key="3">
    <source>
        <dbReference type="Proteomes" id="UP000011760"/>
    </source>
</evidence>
<dbReference type="Gene3D" id="1.10.260.40">
    <property type="entry name" value="lambda repressor-like DNA-binding domains"/>
    <property type="match status" value="1"/>
</dbReference>
<dbReference type="STRING" id="1121353.H924_07085"/>
<dbReference type="eggNOG" id="ENOG5033IC9">
    <property type="taxonomic scope" value="Bacteria"/>
</dbReference>
<dbReference type="GO" id="GO:0003677">
    <property type="term" value="F:DNA binding"/>
    <property type="evidence" value="ECO:0007669"/>
    <property type="project" value="InterPro"/>
</dbReference>